<sequence>MTSAVPEPKKFHCPENDDFYRSGIYERLDTPDTDDLSIRLLKAVPPDPSDPSAPLRFTLHQHVSLAETVPNPLSPAHLISPSHPYIAISYRAGDPSDILTIFVNDRPFNVFRSLGLGLHRLVGSLGRDKDDLDIESIMYIWADQICINQSDSAEKAVQVRGMSRIYETCSWTYAWLGLDPDVDRGLHGMNRLAHVQKVIVDSLKTIDKQWEDVELVMDELGLWMVEALELLETLEVNWGAVHAFLENEYWVRGWIYQEIIVSGDVTYNTASYENDREGLSRAFKLLGALRNFFRWDFDLHGEELVPKRNVINAADIEKTVVRAQKLVWLHGFNLDLFKFVLDASGSWKQEEGLALHELMLAARHSVVSDPLDKVYAFVGLAFPGYDLTPDYSQQQTTSNVFVQAAVAWIRFHVSLDILSFAEEKTPELGPLLPSWVPDWNFRHATASLMHRWRGDPRRPRASGGLGYQAEIHPHENQNDRVLEVLCVIVDTIANADRAAGRPVLEYGSWEQALAAWARAAGLEVERGFSEINNASYPYVKNVSLGVAFWSTLSRGIRPPKKMRKIWRAAGKRYGEEVDGDSEDSTDEIESVLAGIVGDEGDDERTSQHATEDDDWEDVEHDQDEDSQNNSQDDGNASTPEDDGKVTQQSGASQENTDDPDTGMAMMGITDDHSEDEQPEPIESDKQKEVTVFPDHGSGFSQHHLAMSTTFDKNYVTNAGWRFVRSEKGYFALTRVDVGDGDIIGVLVGADMPFILRPYLDGYRLAGEVYVYGIMHGELFRNFDHPEDPVRSAAREILLY</sequence>
<name>A0AAJ0BLF9_9PEZI</name>
<reference evidence="3" key="1">
    <citation type="submission" date="2023-06" db="EMBL/GenBank/DDBJ databases">
        <title>Genome-scale phylogeny and comparative genomics of the fungal order Sordariales.</title>
        <authorList>
            <consortium name="Lawrence Berkeley National Laboratory"/>
            <person name="Hensen N."/>
            <person name="Bonometti L."/>
            <person name="Westerberg I."/>
            <person name="Brannstrom I.O."/>
            <person name="Guillou S."/>
            <person name="Cros-Aarteil S."/>
            <person name="Calhoun S."/>
            <person name="Haridas S."/>
            <person name="Kuo A."/>
            <person name="Mondo S."/>
            <person name="Pangilinan J."/>
            <person name="Riley R."/>
            <person name="Labutti K."/>
            <person name="Andreopoulos B."/>
            <person name="Lipzen A."/>
            <person name="Chen C."/>
            <person name="Yanf M."/>
            <person name="Daum C."/>
            <person name="Ng V."/>
            <person name="Clum A."/>
            <person name="Steindorff A."/>
            <person name="Ohm R."/>
            <person name="Martin F."/>
            <person name="Silar P."/>
            <person name="Natvig D."/>
            <person name="Lalanne C."/>
            <person name="Gautier V."/>
            <person name="Ament-Velasquez S.L."/>
            <person name="Kruys A."/>
            <person name="Hutchinson M.I."/>
            <person name="Powell A.J."/>
            <person name="Barry K."/>
            <person name="Miller A.N."/>
            <person name="Grigoriev I.V."/>
            <person name="Debuchy R."/>
            <person name="Gladieux P."/>
            <person name="Thoren M.H."/>
            <person name="Johannesson H."/>
        </authorList>
    </citation>
    <scope>NUCLEOTIDE SEQUENCE</scope>
    <source>
        <strain evidence="3">PSN4</strain>
    </source>
</reference>
<dbReference type="Pfam" id="PF26639">
    <property type="entry name" value="Het-6_barrel"/>
    <property type="match status" value="1"/>
</dbReference>
<evidence type="ECO:0000259" key="2">
    <source>
        <dbReference type="Pfam" id="PF06985"/>
    </source>
</evidence>
<protein>
    <submittedName>
        <fullName evidence="3">Heterokaryon incompatibility protein-domain-containing protein</fullName>
    </submittedName>
</protein>
<evidence type="ECO:0000313" key="3">
    <source>
        <dbReference type="EMBL" id="KAK1758031.1"/>
    </source>
</evidence>
<dbReference type="InterPro" id="IPR010730">
    <property type="entry name" value="HET"/>
</dbReference>
<comment type="caution">
    <text evidence="3">The sequence shown here is derived from an EMBL/GenBank/DDBJ whole genome shotgun (WGS) entry which is preliminary data.</text>
</comment>
<feature type="domain" description="Heterokaryon incompatibility" evidence="2">
    <location>
        <begin position="85"/>
        <end position="258"/>
    </location>
</feature>
<dbReference type="Proteomes" id="UP001239445">
    <property type="component" value="Unassembled WGS sequence"/>
</dbReference>
<proteinExistence type="predicted"/>
<accession>A0AAJ0BLF9</accession>
<keyword evidence="4" id="KW-1185">Reference proteome</keyword>
<dbReference type="Pfam" id="PF06985">
    <property type="entry name" value="HET"/>
    <property type="match status" value="1"/>
</dbReference>
<feature type="compositionally biased region" description="Acidic residues" evidence="1">
    <location>
        <begin position="672"/>
        <end position="681"/>
    </location>
</feature>
<dbReference type="EMBL" id="MU839829">
    <property type="protein sequence ID" value="KAK1758031.1"/>
    <property type="molecule type" value="Genomic_DNA"/>
</dbReference>
<feature type="compositionally biased region" description="Polar residues" evidence="1">
    <location>
        <begin position="645"/>
        <end position="654"/>
    </location>
</feature>
<dbReference type="InterPro" id="IPR052895">
    <property type="entry name" value="HetReg/Transcr_Mod"/>
</dbReference>
<feature type="region of interest" description="Disordered" evidence="1">
    <location>
        <begin position="594"/>
        <end position="683"/>
    </location>
</feature>
<gene>
    <name evidence="3" type="ORF">QBC47DRAFT_132312</name>
</gene>
<feature type="compositionally biased region" description="Low complexity" evidence="1">
    <location>
        <begin position="627"/>
        <end position="637"/>
    </location>
</feature>
<dbReference type="PANTHER" id="PTHR24148:SF73">
    <property type="entry name" value="HET DOMAIN PROTEIN (AFU_ORTHOLOGUE AFUA_8G01020)"/>
    <property type="match status" value="1"/>
</dbReference>
<dbReference type="AlphaFoldDB" id="A0AAJ0BLF9"/>
<organism evidence="3 4">
    <name type="scientific">Echria macrotheca</name>
    <dbReference type="NCBI Taxonomy" id="438768"/>
    <lineage>
        <taxon>Eukaryota</taxon>
        <taxon>Fungi</taxon>
        <taxon>Dikarya</taxon>
        <taxon>Ascomycota</taxon>
        <taxon>Pezizomycotina</taxon>
        <taxon>Sordariomycetes</taxon>
        <taxon>Sordariomycetidae</taxon>
        <taxon>Sordariales</taxon>
        <taxon>Schizotheciaceae</taxon>
        <taxon>Echria</taxon>
    </lineage>
</organism>
<feature type="compositionally biased region" description="Acidic residues" evidence="1">
    <location>
        <begin position="611"/>
        <end position="626"/>
    </location>
</feature>
<evidence type="ECO:0000313" key="4">
    <source>
        <dbReference type="Proteomes" id="UP001239445"/>
    </source>
</evidence>
<dbReference type="PANTHER" id="PTHR24148">
    <property type="entry name" value="ANKYRIN REPEAT DOMAIN-CONTAINING PROTEIN 39 HOMOLOG-RELATED"/>
    <property type="match status" value="1"/>
</dbReference>
<evidence type="ECO:0000256" key="1">
    <source>
        <dbReference type="SAM" id="MobiDB-lite"/>
    </source>
</evidence>